<evidence type="ECO:0000313" key="2">
    <source>
        <dbReference type="EMBL" id="RDL39376.1"/>
    </source>
</evidence>
<dbReference type="GeneID" id="43596565"/>
<evidence type="ECO:0000313" key="3">
    <source>
        <dbReference type="Proteomes" id="UP000254866"/>
    </source>
</evidence>
<comment type="caution">
    <text evidence="2">The sequence shown here is derived from an EMBL/GenBank/DDBJ whole genome shotgun (WGS) entry which is preliminary data.</text>
</comment>
<protein>
    <submittedName>
        <fullName evidence="2">Uncharacterized protein</fullName>
    </submittedName>
</protein>
<evidence type="ECO:0000256" key="1">
    <source>
        <dbReference type="SAM" id="MobiDB-lite"/>
    </source>
</evidence>
<feature type="region of interest" description="Disordered" evidence="1">
    <location>
        <begin position="51"/>
        <end position="81"/>
    </location>
</feature>
<dbReference type="EMBL" id="NPIC01000002">
    <property type="protein sequence ID" value="RDL39376.1"/>
    <property type="molecule type" value="Genomic_DNA"/>
</dbReference>
<dbReference type="Proteomes" id="UP000254866">
    <property type="component" value="Unassembled WGS sequence"/>
</dbReference>
<dbReference type="RefSeq" id="XP_031872032.1">
    <property type="nucleotide sequence ID" value="XM_032012339.1"/>
</dbReference>
<keyword evidence="3" id="KW-1185">Reference proteome</keyword>
<gene>
    <name evidence="2" type="ORF">BP5553_03716</name>
</gene>
<organism evidence="2 3">
    <name type="scientific">Venustampulla echinocandica</name>
    <dbReference type="NCBI Taxonomy" id="2656787"/>
    <lineage>
        <taxon>Eukaryota</taxon>
        <taxon>Fungi</taxon>
        <taxon>Dikarya</taxon>
        <taxon>Ascomycota</taxon>
        <taxon>Pezizomycotina</taxon>
        <taxon>Leotiomycetes</taxon>
        <taxon>Helotiales</taxon>
        <taxon>Pleuroascaceae</taxon>
        <taxon>Venustampulla</taxon>
    </lineage>
</organism>
<sequence>MADDTQTCFPPVTVTVSLESLRLARLLRTQNTGVSVLRTLRQASREGESLIDAHPGCHQGGGPISNGSWRDTPWTVDSGGPGALGAHCRALELGGAASAPDGWEIEGDREGTVARDRESRERQNDDYQEIAKREDVLRICRGFK</sequence>
<dbReference type="AlphaFoldDB" id="A0A370TV26"/>
<feature type="compositionally biased region" description="Basic and acidic residues" evidence="1">
    <location>
        <begin position="106"/>
        <end position="126"/>
    </location>
</feature>
<feature type="region of interest" description="Disordered" evidence="1">
    <location>
        <begin position="99"/>
        <end position="126"/>
    </location>
</feature>
<reference evidence="2 3" key="1">
    <citation type="journal article" date="2018" name="IMA Fungus">
        <title>IMA Genome-F 9: Draft genome sequence of Annulohypoxylon stygium, Aspergillus mulundensis, Berkeleyomyces basicola (syn. Thielaviopsis basicola), Ceratocystis smalleyi, two Cercospora beticola strains, Coleophoma cylindrospora, Fusarium fracticaudum, Phialophora cf. hyalina, and Morchella septimelata.</title>
        <authorList>
            <person name="Wingfield B.D."/>
            <person name="Bills G.F."/>
            <person name="Dong Y."/>
            <person name="Huang W."/>
            <person name="Nel W.J."/>
            <person name="Swalarsk-Parry B.S."/>
            <person name="Vaghefi N."/>
            <person name="Wilken P.M."/>
            <person name="An Z."/>
            <person name="de Beer Z.W."/>
            <person name="De Vos L."/>
            <person name="Chen L."/>
            <person name="Duong T.A."/>
            <person name="Gao Y."/>
            <person name="Hammerbacher A."/>
            <person name="Kikkert J.R."/>
            <person name="Li Y."/>
            <person name="Li H."/>
            <person name="Li K."/>
            <person name="Li Q."/>
            <person name="Liu X."/>
            <person name="Ma X."/>
            <person name="Naidoo K."/>
            <person name="Pethybridge S.J."/>
            <person name="Sun J."/>
            <person name="Steenkamp E.T."/>
            <person name="van der Nest M.A."/>
            <person name="van Wyk S."/>
            <person name="Wingfield M.J."/>
            <person name="Xiong C."/>
            <person name="Yue Q."/>
            <person name="Zhang X."/>
        </authorList>
    </citation>
    <scope>NUCLEOTIDE SEQUENCE [LARGE SCALE GENOMIC DNA]</scope>
    <source>
        <strain evidence="2 3">BP 5553</strain>
    </source>
</reference>
<name>A0A370TV26_9HELO</name>
<accession>A0A370TV26</accession>
<proteinExistence type="predicted"/>